<feature type="region of interest" description="Disordered" evidence="1">
    <location>
        <begin position="261"/>
        <end position="320"/>
    </location>
</feature>
<protein>
    <submittedName>
        <fullName evidence="3">Uncharacterized protein</fullName>
    </submittedName>
</protein>
<feature type="compositionally biased region" description="Low complexity" evidence="1">
    <location>
        <begin position="430"/>
        <end position="451"/>
    </location>
</feature>
<feature type="compositionally biased region" description="Low complexity" evidence="1">
    <location>
        <begin position="106"/>
        <end position="116"/>
    </location>
</feature>
<feature type="region of interest" description="Disordered" evidence="1">
    <location>
        <begin position="919"/>
        <end position="942"/>
    </location>
</feature>
<dbReference type="OrthoDB" id="2596830at2759"/>
<comment type="caution">
    <text evidence="3">The sequence shown here is derived from an EMBL/GenBank/DDBJ whole genome shotgun (WGS) entry which is preliminary data.</text>
</comment>
<evidence type="ECO:0000313" key="3">
    <source>
        <dbReference type="EMBL" id="RSH76691.1"/>
    </source>
</evidence>
<dbReference type="RefSeq" id="XP_028471838.1">
    <property type="nucleotide sequence ID" value="XM_028620963.1"/>
</dbReference>
<keyword evidence="2" id="KW-0472">Membrane</keyword>
<feature type="compositionally biased region" description="Polar residues" evidence="1">
    <location>
        <begin position="1025"/>
        <end position="1039"/>
    </location>
</feature>
<dbReference type="Proteomes" id="UP000279236">
    <property type="component" value="Unassembled WGS sequence"/>
</dbReference>
<feature type="transmembrane region" description="Helical" evidence="2">
    <location>
        <begin position="1421"/>
        <end position="1439"/>
    </location>
</feature>
<feature type="region of interest" description="Disordered" evidence="1">
    <location>
        <begin position="419"/>
        <end position="647"/>
    </location>
</feature>
<feature type="compositionally biased region" description="Low complexity" evidence="1">
    <location>
        <begin position="281"/>
        <end position="297"/>
    </location>
</feature>
<reference evidence="3 4" key="1">
    <citation type="submission" date="2018-11" db="EMBL/GenBank/DDBJ databases">
        <title>Genome sequence of Apiotrichum porosum DSM 27194.</title>
        <authorList>
            <person name="Aliyu H."/>
            <person name="Gorte O."/>
            <person name="Ochsenreither K."/>
        </authorList>
    </citation>
    <scope>NUCLEOTIDE SEQUENCE [LARGE SCALE GENOMIC DNA]</scope>
    <source>
        <strain evidence="3 4">DSM 27194</strain>
    </source>
</reference>
<dbReference type="EMBL" id="RSCE01000022">
    <property type="protein sequence ID" value="RSH76691.1"/>
    <property type="molecule type" value="Genomic_DNA"/>
</dbReference>
<feature type="compositionally biased region" description="Basic and acidic residues" evidence="1">
    <location>
        <begin position="344"/>
        <end position="377"/>
    </location>
</feature>
<sequence length="1442" mass="155416">MAAAMTDSSSRAVPLSSSSSQGQTLGPAFHNKPSQRAATSPSSHNGRGHIDGDASPRSMSLSTTAAMERSSSGNNSSAMLHSAQRLPTVAPSGPSGLYGIGDDGAGSDSSHEAGSSTPMALDPSPMSPLDAGYSMRDPADALAQRRMSLDTRRVHSESLPGTHPRRHMSMAIGKRPSIVTGGYESSTDDDDDDDGGKNRAGPSKRPRAHTAVGVAGVGAHAAIATGLRTPLSPVRQSMGIINSSAHLSAANTNISTTAAAAAAGRRRAQSLMSPPPHDFAPSTSPISRRTTSRLRPPSGGGAGSPLSPRGNASPRFSISGNDAVSRNVSLISELPNSRSASMRSVREGREPSIRDEPAASSSRDMDRRGPRRSDPSKANRLQASLGLGAAPREVVLTADQIQDLLGDADVSSAIQLMRPKPPRRQSSSVSADHPPLHASASSSSNAAAAGHHAPDSSPPTISRPYLVSAPPALTNGDWHGRDRTVSVSSSMVSTPQRNVTPLAGRRRHSSLVLPSDEGGHVPFTHHVTQPPPETAIEEEDDDDDDDDYDNMDNSVVLVDRDDASDAPPSTVRSADSPVNSLSHASTVPKDHDRGKRRISSLFGLGRKKHDPTPAPAPAPLPAQQQRTRPPSPPRQAEREARKSNRDQAMRLAEQERRDQELEQERRYRALVQIHAHPAAQKRAQQTAIHLDSLYAAVNDGLVHPPKLNPLAILRWKRRTEEQKSAKARWESEQVGLDGMPLRNSAGSPTLWSNGGSVSSPRVSIDNRRGLSPYNRSVSSNQEHLFAPGWHYTLDDINAYNACSGKVNFWFPPMPIEHVPSPVASPVVSPRESTSDLPYPYAPQSNASASTHLLPRPSISDSLGEREMYHKDGAAVRIASPSMPSLVGIDHVLDENGAAALSRQSSLDNGHRLRNAHSFRGTHRAHQSTTGIPQQQQQQAKPLQALRAPFEKLGNAARRNITLPATHMPNDMDDDAPARRPGWLSADAPAPPPEVVHHHPGGLPPSHHSLTTSFKEGRDRLRRGISTATGQKGQDNTTGTSEDEGHTFRRLLGKGQRALAGPRVTRDRSASISRAVEARNLEESIARQRQIRHTEFASKRPTELEIQTQARLQAVENDIYAERELLLVNARQRTDELEAAEQQMDFSLAHYIHQLDQVKTVFATAADVNIEFDGLDALRGRGRKPNAPREDDESADSVAPLRHDSDRGGFSAGGNFSDGRFSPIGNGVVAQRKSRKPQPTMPPVALPSFAFGLQAWPKRSTLDPTLGVPVDPIRRVELSCEKARQTTRDMAKEREETTKHLQGMVSTVNQLIYQKDEVRRWTKGVLDEIATLKEERNTVLLKIKGGLRPRMWRATDDATDLAARTIMSLFSYAIRVLRGVNWVRSVDAGWLAWALVGGMLAMLVFFYWVGSDVPVSAPAAEAVTAAAAAVTATIAPVVVGDNV</sequence>
<proteinExistence type="predicted"/>
<feature type="region of interest" description="Disordered" evidence="1">
    <location>
        <begin position="1"/>
        <end position="209"/>
    </location>
</feature>
<feature type="compositionally biased region" description="Low complexity" evidence="1">
    <location>
        <begin position="8"/>
        <end position="20"/>
    </location>
</feature>
<gene>
    <name evidence="3" type="ORF">EHS24_005439</name>
</gene>
<evidence type="ECO:0000256" key="2">
    <source>
        <dbReference type="SAM" id="Phobius"/>
    </source>
</evidence>
<feature type="compositionally biased region" description="Basic and acidic residues" evidence="1">
    <location>
        <begin position="635"/>
        <end position="647"/>
    </location>
</feature>
<evidence type="ECO:0000313" key="4">
    <source>
        <dbReference type="Proteomes" id="UP000279236"/>
    </source>
</evidence>
<feature type="compositionally biased region" description="Acidic residues" evidence="1">
    <location>
        <begin position="535"/>
        <end position="550"/>
    </location>
</feature>
<feature type="transmembrane region" description="Helical" evidence="2">
    <location>
        <begin position="1389"/>
        <end position="1409"/>
    </location>
</feature>
<keyword evidence="4" id="KW-1185">Reference proteome</keyword>
<feature type="region of interest" description="Disordered" evidence="1">
    <location>
        <begin position="962"/>
        <end position="1011"/>
    </location>
</feature>
<feature type="region of interest" description="Disordered" evidence="1">
    <location>
        <begin position="1024"/>
        <end position="1044"/>
    </location>
</feature>
<name>A0A427XCR7_9TREE</name>
<keyword evidence="2" id="KW-1133">Transmembrane helix</keyword>
<feature type="compositionally biased region" description="Polar residues" evidence="1">
    <location>
        <begin position="570"/>
        <end position="585"/>
    </location>
</feature>
<feature type="compositionally biased region" description="Basic and acidic residues" evidence="1">
    <location>
        <begin position="147"/>
        <end position="156"/>
    </location>
</feature>
<feature type="region of interest" description="Disordered" evidence="1">
    <location>
        <begin position="335"/>
        <end position="379"/>
    </location>
</feature>
<feature type="region of interest" description="Disordered" evidence="1">
    <location>
        <begin position="1177"/>
        <end position="1240"/>
    </location>
</feature>
<keyword evidence="2" id="KW-0812">Transmembrane</keyword>
<accession>A0A427XCR7</accession>
<dbReference type="GeneID" id="39589982"/>
<feature type="compositionally biased region" description="Polar residues" evidence="1">
    <location>
        <begin position="57"/>
        <end position="79"/>
    </location>
</feature>
<evidence type="ECO:0000256" key="1">
    <source>
        <dbReference type="SAM" id="MobiDB-lite"/>
    </source>
</evidence>
<organism evidence="3 4">
    <name type="scientific">Apiotrichum porosum</name>
    <dbReference type="NCBI Taxonomy" id="105984"/>
    <lineage>
        <taxon>Eukaryota</taxon>
        <taxon>Fungi</taxon>
        <taxon>Dikarya</taxon>
        <taxon>Basidiomycota</taxon>
        <taxon>Agaricomycotina</taxon>
        <taxon>Tremellomycetes</taxon>
        <taxon>Trichosporonales</taxon>
        <taxon>Trichosporonaceae</taxon>
        <taxon>Apiotrichum</taxon>
    </lineage>
</organism>
<feature type="compositionally biased region" description="Polar residues" evidence="1">
    <location>
        <begin position="32"/>
        <end position="45"/>
    </location>
</feature>